<evidence type="ECO:0000256" key="1">
    <source>
        <dbReference type="SAM" id="Phobius"/>
    </source>
</evidence>
<keyword evidence="4" id="KW-1185">Reference proteome</keyword>
<evidence type="ECO:0000313" key="3">
    <source>
        <dbReference type="EMBL" id="VFT83112.1"/>
    </source>
</evidence>
<protein>
    <submittedName>
        <fullName evidence="3">Aste57867_6105 protein</fullName>
    </submittedName>
</protein>
<name>A0A485KFH6_9STRA</name>
<reference evidence="3 4" key="1">
    <citation type="submission" date="2019-03" db="EMBL/GenBank/DDBJ databases">
        <authorList>
            <person name="Gaulin E."/>
            <person name="Dumas B."/>
        </authorList>
    </citation>
    <scope>NUCLEOTIDE SEQUENCE [LARGE SCALE GENOMIC DNA]</scope>
    <source>
        <strain evidence="3">CBS 568.67</strain>
    </source>
</reference>
<feature type="transmembrane region" description="Helical" evidence="1">
    <location>
        <begin position="75"/>
        <end position="100"/>
    </location>
</feature>
<accession>A0A485KFH6</accession>
<dbReference type="EMBL" id="CAADRA010002360">
    <property type="protein sequence ID" value="VFT83112.1"/>
    <property type="molecule type" value="Genomic_DNA"/>
</dbReference>
<sequence length="230" mass="25438">MTECPACHSKYRMQKFDVPNATTLDARRCYQNRTLWRWVLVLGVILVGSLVIWLVDRGTRAFFHLHWNGLDGQLYHWIGLTQVPRFLVYFGVSVLMAAFITGCDTLDLDWCECGGHTSSDGDECGDICAVFGVVVLVCIIFVGFVVMLTAIVGGLGSAIGRRGENRIRSLKVQRKRIANLRPLPRYLVIQPSVPVVVSPSLSMVHVHVTTSGYVYRCACDAPTGVALGHV</sequence>
<dbReference type="Proteomes" id="UP000332933">
    <property type="component" value="Unassembled WGS sequence"/>
</dbReference>
<reference evidence="2" key="2">
    <citation type="submission" date="2019-06" db="EMBL/GenBank/DDBJ databases">
        <title>Genomics analysis of Aphanomyces spp. identifies a new class of oomycete effector associated with host adaptation.</title>
        <authorList>
            <person name="Gaulin E."/>
        </authorList>
    </citation>
    <scope>NUCLEOTIDE SEQUENCE</scope>
    <source>
        <strain evidence="2">CBS 578.67</strain>
    </source>
</reference>
<feature type="transmembrane region" description="Helical" evidence="1">
    <location>
        <begin position="129"/>
        <end position="159"/>
    </location>
</feature>
<keyword evidence="1" id="KW-0472">Membrane</keyword>
<keyword evidence="1" id="KW-1133">Transmembrane helix</keyword>
<dbReference type="AlphaFoldDB" id="A0A485KFH6"/>
<proteinExistence type="predicted"/>
<dbReference type="EMBL" id="VJMH01002358">
    <property type="protein sequence ID" value="KAF0709076.1"/>
    <property type="molecule type" value="Genomic_DNA"/>
</dbReference>
<keyword evidence="1" id="KW-0812">Transmembrane</keyword>
<evidence type="ECO:0000313" key="2">
    <source>
        <dbReference type="EMBL" id="KAF0709076.1"/>
    </source>
</evidence>
<evidence type="ECO:0000313" key="4">
    <source>
        <dbReference type="Proteomes" id="UP000332933"/>
    </source>
</evidence>
<gene>
    <name evidence="3" type="primary">Aste57867_6105</name>
    <name evidence="2" type="ORF">As57867_006091</name>
    <name evidence="3" type="ORF">ASTE57867_6105</name>
</gene>
<organism evidence="3 4">
    <name type="scientific">Aphanomyces stellatus</name>
    <dbReference type="NCBI Taxonomy" id="120398"/>
    <lineage>
        <taxon>Eukaryota</taxon>
        <taxon>Sar</taxon>
        <taxon>Stramenopiles</taxon>
        <taxon>Oomycota</taxon>
        <taxon>Saprolegniomycetes</taxon>
        <taxon>Saprolegniales</taxon>
        <taxon>Verrucalvaceae</taxon>
        <taxon>Aphanomyces</taxon>
    </lineage>
</organism>
<feature type="transmembrane region" description="Helical" evidence="1">
    <location>
        <begin position="35"/>
        <end position="55"/>
    </location>
</feature>